<name>D3PRA4_MEIRD</name>
<dbReference type="Pfam" id="PF01522">
    <property type="entry name" value="Polysacc_deac_1"/>
    <property type="match status" value="1"/>
</dbReference>
<dbReference type="KEGG" id="mrb:Mrub_1224"/>
<dbReference type="STRING" id="504728.K649_05770"/>
<reference evidence="3 5" key="3">
    <citation type="submission" date="2013-04" db="EMBL/GenBank/DDBJ databases">
        <authorList>
            <person name="Chin J."/>
            <person name="Alexander D.H."/>
            <person name="Marks P."/>
            <person name="Korlach J."/>
            <person name="Clum A."/>
            <person name="Copeland A."/>
        </authorList>
    </citation>
    <scope>NUCLEOTIDE SEQUENCE [LARGE SCALE GENOMIC DNA]</scope>
    <source>
        <strain evidence="5">ATCC 35948 / DSM 1279 / VKM B-1258 / 21</strain>
        <strain evidence="3">DSM 1279</strain>
    </source>
</reference>
<organism evidence="3 5">
    <name type="scientific">Meiothermus ruber (strain ATCC 35948 / DSM 1279 / VKM B-1258 / 21)</name>
    <name type="common">Thermus ruber</name>
    <dbReference type="NCBI Taxonomy" id="504728"/>
    <lineage>
        <taxon>Bacteria</taxon>
        <taxon>Thermotogati</taxon>
        <taxon>Deinococcota</taxon>
        <taxon>Deinococci</taxon>
        <taxon>Thermales</taxon>
        <taxon>Thermaceae</taxon>
        <taxon>Meiothermus</taxon>
    </lineage>
</organism>
<dbReference type="AlphaFoldDB" id="D3PRA4"/>
<dbReference type="InterPro" id="IPR050248">
    <property type="entry name" value="Polysacc_deacetylase_ArnD"/>
</dbReference>
<dbReference type="SUPFAM" id="SSF88713">
    <property type="entry name" value="Glycoside hydrolase/deacetylase"/>
    <property type="match status" value="1"/>
</dbReference>
<dbReference type="GO" id="GO:0005975">
    <property type="term" value="P:carbohydrate metabolic process"/>
    <property type="evidence" value="ECO:0007669"/>
    <property type="project" value="InterPro"/>
</dbReference>
<dbReference type="GO" id="GO:0016810">
    <property type="term" value="F:hydrolase activity, acting on carbon-nitrogen (but not peptide) bonds"/>
    <property type="evidence" value="ECO:0007669"/>
    <property type="project" value="InterPro"/>
</dbReference>
<dbReference type="Gene3D" id="3.20.20.370">
    <property type="entry name" value="Glycoside hydrolase/deacetylase"/>
    <property type="match status" value="1"/>
</dbReference>
<protein>
    <submittedName>
        <fullName evidence="3">Polysaccharide deacetylase</fullName>
    </submittedName>
</protein>
<accession>D3PRA4</accession>
<evidence type="ECO:0000313" key="3">
    <source>
        <dbReference type="EMBL" id="AGK04456.1"/>
    </source>
</evidence>
<dbReference type="KEGG" id="mre:K649_05770"/>
<dbReference type="Proteomes" id="UP000006655">
    <property type="component" value="Chromosome"/>
</dbReference>
<evidence type="ECO:0000313" key="4">
    <source>
        <dbReference type="Proteomes" id="UP000006655"/>
    </source>
</evidence>
<dbReference type="EMBL" id="CP001743">
    <property type="protein sequence ID" value="ADD27987.1"/>
    <property type="molecule type" value="Genomic_DNA"/>
</dbReference>
<evidence type="ECO:0000259" key="1">
    <source>
        <dbReference type="PROSITE" id="PS51677"/>
    </source>
</evidence>
<dbReference type="InterPro" id="IPR011330">
    <property type="entry name" value="Glyco_hydro/deAcase_b/a-brl"/>
</dbReference>
<reference evidence="2 4" key="1">
    <citation type="journal article" date="2010" name="Stand. Genomic Sci.">
        <title>Complete genome sequence of Meiothermus ruber type strain (21).</title>
        <authorList>
            <person name="Tindall B.J."/>
            <person name="Sikorski J."/>
            <person name="Lucas S."/>
            <person name="Goltsman E."/>
            <person name="Copeland A."/>
            <person name="Glavina Del Rio T."/>
            <person name="Nolan M."/>
            <person name="Tice H."/>
            <person name="Cheng J.F."/>
            <person name="Han C."/>
            <person name="Pitluck S."/>
            <person name="Liolios K."/>
            <person name="Ivanova N."/>
            <person name="Mavromatis K."/>
            <person name="Ovchinnikova G."/>
            <person name="Pati A."/>
            <person name="Fahnrich R."/>
            <person name="Goodwin L."/>
            <person name="Chen A."/>
            <person name="Palaniappan K."/>
            <person name="Land M."/>
            <person name="Hauser L."/>
            <person name="Chang Y.J."/>
            <person name="Jeffries C.D."/>
            <person name="Rohde M."/>
            <person name="Goker M."/>
            <person name="Woyke T."/>
            <person name="Bristow J."/>
            <person name="Eisen J.A."/>
            <person name="Markowitz V."/>
            <person name="Hugenholtz P."/>
            <person name="Kyrpides N.C."/>
            <person name="Klenk H.P."/>
            <person name="Lapidus A."/>
        </authorList>
    </citation>
    <scope>NUCLEOTIDE SEQUENCE [LARGE SCALE GENOMIC DNA]</scope>
    <source>
        <strain evidence="4">ATCC 35948 / DSM 1279 / VKM B-1258 / 21</strain>
        <strain evidence="2">DSM 1279</strain>
    </source>
</reference>
<dbReference type="InterPro" id="IPR002509">
    <property type="entry name" value="NODB_dom"/>
</dbReference>
<dbReference type="PANTHER" id="PTHR10587">
    <property type="entry name" value="GLYCOSYL TRANSFERASE-RELATED"/>
    <property type="match status" value="1"/>
</dbReference>
<dbReference type="PATRIC" id="fig|504728.9.peg.1188"/>
<dbReference type="OrthoDB" id="62208at2"/>
<reference evidence="3" key="2">
    <citation type="submission" date="2013-04" db="EMBL/GenBank/DDBJ databases">
        <title>Non-Hybrid, Finished Microbial Genome Assemblies from Long-Read SMRT Sequencing Data.</title>
        <authorList>
            <person name="Klammer A."/>
            <person name="Drake J."/>
            <person name="Heiner C."/>
            <person name="Clum A."/>
            <person name="Copeland A."/>
            <person name="Huddleston J."/>
            <person name="Eichler E."/>
            <person name="Turner S.W."/>
        </authorList>
    </citation>
    <scope>NUCLEOTIDE SEQUENCE</scope>
    <source>
        <strain evidence="3">DSM 1279</strain>
    </source>
</reference>
<dbReference type="Proteomes" id="UP000013026">
    <property type="component" value="Chromosome"/>
</dbReference>
<dbReference type="RefSeq" id="WP_013013506.1">
    <property type="nucleotide sequence ID" value="NC_013946.1"/>
</dbReference>
<sequence length="392" mass="44416">MEVVVLLLLLLALYLGADLVYRWMGVGSIAWGRRSSPQIALTFDDGPSAHTEAILERLRQHGVKATFFVLGNQAEKYPELLEKIRAEGHQIESHGQVHRPAFLLWPWQEARQIRAIPGRFYRPPHGIHTPFTRWLAKAAGKQIALWDVESKDWTKQDPQALAQRILVWCKPGSIVLLHDNDRFPQTLAILDEILPRLKELGYQPVRLDELEAQPLTWREGLMRASQGGHERYFIKNKVERLGLGPFDYLAVSPCAFPGPSQPGLQKGDPSLEVHLDSVRTPAMTQVQLLREGRKGFTLLAEYVQSRPEIRGVWGISQAAAGLRVFGFHLAPVTFLQRLISGTASAWFLWLYRGELPKRSLPAALLGYSPREEFLARWLKSSPKVSSEPLQER</sequence>
<dbReference type="PANTHER" id="PTHR10587:SF137">
    <property type="entry name" value="4-DEOXY-4-FORMAMIDO-L-ARABINOSE-PHOSPHOUNDECAPRENOL DEFORMYLASE ARND-RELATED"/>
    <property type="match status" value="1"/>
</dbReference>
<dbReference type="CDD" id="cd10959">
    <property type="entry name" value="CE4_NodB_like_3"/>
    <property type="match status" value="1"/>
</dbReference>
<evidence type="ECO:0000313" key="2">
    <source>
        <dbReference type="EMBL" id="ADD27987.1"/>
    </source>
</evidence>
<dbReference type="PROSITE" id="PS51677">
    <property type="entry name" value="NODB"/>
    <property type="match status" value="1"/>
</dbReference>
<dbReference type="eggNOG" id="COG0726">
    <property type="taxonomic scope" value="Bacteria"/>
</dbReference>
<dbReference type="EMBL" id="CP005385">
    <property type="protein sequence ID" value="AGK04456.1"/>
    <property type="molecule type" value="Genomic_DNA"/>
</dbReference>
<feature type="domain" description="NodB homology" evidence="1">
    <location>
        <begin position="37"/>
        <end position="115"/>
    </location>
</feature>
<gene>
    <name evidence="2" type="ordered locus">Mrub_1224</name>
    <name evidence="3" type="ORF">K649_05770</name>
</gene>
<proteinExistence type="predicted"/>
<evidence type="ECO:0000313" key="5">
    <source>
        <dbReference type="Proteomes" id="UP000013026"/>
    </source>
</evidence>
<keyword evidence="4" id="KW-1185">Reference proteome</keyword>